<dbReference type="Pfam" id="PF16655">
    <property type="entry name" value="PhoD_N"/>
    <property type="match status" value="1"/>
</dbReference>
<evidence type="ECO:0000313" key="5">
    <source>
        <dbReference type="Proteomes" id="UP000186104"/>
    </source>
</evidence>
<gene>
    <name evidence="4" type="ORF">BJL86_3203</name>
</gene>
<feature type="region of interest" description="Disordered" evidence="1">
    <location>
        <begin position="340"/>
        <end position="365"/>
    </location>
</feature>
<feature type="domain" description="PhoD-like phosphatase metallophosphatase" evidence="2">
    <location>
        <begin position="176"/>
        <end position="511"/>
    </location>
</feature>
<name>A0A173LRL3_9ACTN</name>
<evidence type="ECO:0000259" key="3">
    <source>
        <dbReference type="Pfam" id="PF16655"/>
    </source>
</evidence>
<evidence type="ECO:0000313" key="4">
    <source>
        <dbReference type="EMBL" id="ANI93962.1"/>
    </source>
</evidence>
<protein>
    <submittedName>
        <fullName evidence="4">Alkaline phosphatase D</fullName>
    </submittedName>
</protein>
<accession>A0A173LRL3</accession>
<dbReference type="STRING" id="499555.BJL86_3203"/>
<dbReference type="Proteomes" id="UP000186104">
    <property type="component" value="Chromosome"/>
</dbReference>
<dbReference type="InterPro" id="IPR006311">
    <property type="entry name" value="TAT_signal"/>
</dbReference>
<keyword evidence="5" id="KW-1185">Reference proteome</keyword>
<evidence type="ECO:0000256" key="1">
    <source>
        <dbReference type="SAM" id="MobiDB-lite"/>
    </source>
</evidence>
<dbReference type="PROSITE" id="PS51318">
    <property type="entry name" value="TAT"/>
    <property type="match status" value="1"/>
</dbReference>
<dbReference type="KEGG" id="dtm:BJL86_3203"/>
<dbReference type="InterPro" id="IPR038607">
    <property type="entry name" value="PhoD-like_sf"/>
</dbReference>
<feature type="domain" description="Phospholipase D N-terminal" evidence="3">
    <location>
        <begin position="67"/>
        <end position="163"/>
    </location>
</feature>
<reference evidence="4 5" key="1">
    <citation type="submission" date="2016-06" db="EMBL/GenBank/DDBJ databases">
        <title>Complete genome sequence of a saline-alkali tolerant type strain Dietzia timorensis ID05-A0528T.</title>
        <authorList>
            <person name="Wu X."/>
        </authorList>
    </citation>
    <scope>NUCLEOTIDE SEQUENCE [LARGE SCALE GENOMIC DNA]</scope>
    <source>
        <strain evidence="4 5">ID05-A0528</strain>
    </source>
</reference>
<dbReference type="SUPFAM" id="SSF56300">
    <property type="entry name" value="Metallo-dependent phosphatases"/>
    <property type="match status" value="1"/>
</dbReference>
<dbReference type="InterPro" id="IPR052900">
    <property type="entry name" value="Phospholipid_Metab_Enz"/>
</dbReference>
<dbReference type="CDD" id="cd07389">
    <property type="entry name" value="MPP_PhoD"/>
    <property type="match status" value="1"/>
</dbReference>
<organism evidence="4 5">
    <name type="scientific">Dietzia timorensis</name>
    <dbReference type="NCBI Taxonomy" id="499555"/>
    <lineage>
        <taxon>Bacteria</taxon>
        <taxon>Bacillati</taxon>
        <taxon>Actinomycetota</taxon>
        <taxon>Actinomycetes</taxon>
        <taxon>Mycobacteriales</taxon>
        <taxon>Dietziaceae</taxon>
        <taxon>Dietzia</taxon>
    </lineage>
</organism>
<sequence>MSNTRVDIPALSISRGTTRRSFLTWTAAVSAAAFTPAMLGGNAEAQSSLPAGSLAAGSVRLDNPFALGVASGDPLPDSVMLWTRLAPKPLEIGGGMPPVAIPVDWEIATDEAFGKVVNSGTAIADPAHAHSVHVDVKGLEAWRVYYYRFLAAGAESPVGRTRTSAPLGADLGSLSFVWASCQAWHDGYYNAYEDMAERENDVIFFLGDYIYESEIKDGGIRDVSALSSDVRAEPYTLDQYRLRYGLYKSEEPLQRAHASAPWIVTMDDHEVDNNWAAEISQDDDDPVEFLSRRAQAFKVWWEHTPTRVTAPTGPDMQIYRRTDYGNLVRFSVLDTRQYRSNQVHDDKDSPQDSETADPSRTITGDEQEKWILDGLDSSPTAWKVLAHQTVISDLPRVKDGKRNVSMDGWSGYEASRHRILDGAAERGAKNLVSIVGDIHRNAFSELRRDYQDASPAVGVDFAGTSIASGKDGADSDEANEGFKTSSEAFKFGNAQRGYVAVTVDKNEWTTEVRVTDKNTAPGQKLHRRATVTVPSGRPELNVQE</sequence>
<dbReference type="OrthoDB" id="3497025at2"/>
<dbReference type="Gene3D" id="2.60.40.380">
    <property type="entry name" value="Purple acid phosphatase-like, N-terminal"/>
    <property type="match status" value="1"/>
</dbReference>
<feature type="region of interest" description="Disordered" evidence="1">
    <location>
        <begin position="516"/>
        <end position="544"/>
    </location>
</feature>
<evidence type="ECO:0000259" key="2">
    <source>
        <dbReference type="Pfam" id="PF09423"/>
    </source>
</evidence>
<feature type="compositionally biased region" description="Polar residues" evidence="1">
    <location>
        <begin position="352"/>
        <end position="364"/>
    </location>
</feature>
<dbReference type="Pfam" id="PF09423">
    <property type="entry name" value="PhoD"/>
    <property type="match status" value="1"/>
</dbReference>
<proteinExistence type="predicted"/>
<dbReference type="PANTHER" id="PTHR43606:SF2">
    <property type="entry name" value="ALKALINE PHOSPHATASE FAMILY PROTEIN (AFU_ORTHOLOGUE AFUA_5G03860)"/>
    <property type="match status" value="1"/>
</dbReference>
<dbReference type="InterPro" id="IPR032093">
    <property type="entry name" value="PhoD_N"/>
</dbReference>
<dbReference type="InterPro" id="IPR018946">
    <property type="entry name" value="PhoD-like_MPP"/>
</dbReference>
<dbReference type="RefSeq" id="WP_067474787.1">
    <property type="nucleotide sequence ID" value="NZ_CP015961.1"/>
</dbReference>
<dbReference type="Gene3D" id="3.60.21.70">
    <property type="entry name" value="PhoD-like phosphatase"/>
    <property type="match status" value="1"/>
</dbReference>
<dbReference type="InterPro" id="IPR029052">
    <property type="entry name" value="Metallo-depent_PP-like"/>
</dbReference>
<dbReference type="PANTHER" id="PTHR43606">
    <property type="entry name" value="PHOSPHATASE, PUTATIVE (AFU_ORTHOLOGUE AFUA_6G08710)-RELATED"/>
    <property type="match status" value="1"/>
</dbReference>
<dbReference type="AlphaFoldDB" id="A0A173LRL3"/>
<dbReference type="EMBL" id="CP015961">
    <property type="protein sequence ID" value="ANI93962.1"/>
    <property type="molecule type" value="Genomic_DNA"/>
</dbReference>